<sequence>MPHLKVDIAGAKQIATDLKLNAEARQGDLSTLGAKVNPANVWEGDSARAYEEKYEQWKAAELRLVEALRELGQVVDKIITNFDEINMQGAAALR</sequence>
<keyword evidence="2" id="KW-1185">Reference proteome</keyword>
<dbReference type="InterPro" id="IPR010310">
    <property type="entry name" value="T7SS_ESAT-6-like"/>
</dbReference>
<gene>
    <name evidence="1" type="ORF">ACFOWZ_07315</name>
</gene>
<dbReference type="Gene3D" id="1.10.287.1060">
    <property type="entry name" value="ESAT-6-like"/>
    <property type="match status" value="1"/>
</dbReference>
<evidence type="ECO:0000313" key="1">
    <source>
        <dbReference type="EMBL" id="MFC3891282.1"/>
    </source>
</evidence>
<accession>A0ABV8BQN8</accession>
<evidence type="ECO:0000313" key="2">
    <source>
        <dbReference type="Proteomes" id="UP001595690"/>
    </source>
</evidence>
<organism evidence="1 2">
    <name type="scientific">Lentzea rhizosphaerae</name>
    <dbReference type="NCBI Taxonomy" id="2041025"/>
    <lineage>
        <taxon>Bacteria</taxon>
        <taxon>Bacillati</taxon>
        <taxon>Actinomycetota</taxon>
        <taxon>Actinomycetes</taxon>
        <taxon>Pseudonocardiales</taxon>
        <taxon>Pseudonocardiaceae</taxon>
        <taxon>Lentzea</taxon>
    </lineage>
</organism>
<dbReference type="Proteomes" id="UP001595690">
    <property type="component" value="Unassembled WGS sequence"/>
</dbReference>
<name>A0ABV8BQN8_9PSEU</name>
<dbReference type="SUPFAM" id="SSF140453">
    <property type="entry name" value="EsxAB dimer-like"/>
    <property type="match status" value="1"/>
</dbReference>
<dbReference type="EMBL" id="JBHRZI010000010">
    <property type="protein sequence ID" value="MFC3891282.1"/>
    <property type="molecule type" value="Genomic_DNA"/>
</dbReference>
<reference evidence="2" key="1">
    <citation type="journal article" date="2019" name="Int. J. Syst. Evol. Microbiol.">
        <title>The Global Catalogue of Microorganisms (GCM) 10K type strain sequencing project: providing services to taxonomists for standard genome sequencing and annotation.</title>
        <authorList>
            <consortium name="The Broad Institute Genomics Platform"/>
            <consortium name="The Broad Institute Genome Sequencing Center for Infectious Disease"/>
            <person name="Wu L."/>
            <person name="Ma J."/>
        </authorList>
    </citation>
    <scope>NUCLEOTIDE SEQUENCE [LARGE SCALE GENOMIC DNA]</scope>
    <source>
        <strain evidence="2">CGMCC 4.7405</strain>
    </source>
</reference>
<dbReference type="RefSeq" id="WP_382370453.1">
    <property type="nucleotide sequence ID" value="NZ_JBHRZI010000010.1"/>
</dbReference>
<dbReference type="InterPro" id="IPR036689">
    <property type="entry name" value="ESAT-6-like_sf"/>
</dbReference>
<dbReference type="Pfam" id="PF06013">
    <property type="entry name" value="WXG100"/>
    <property type="match status" value="1"/>
</dbReference>
<comment type="caution">
    <text evidence="1">The sequence shown here is derived from an EMBL/GenBank/DDBJ whole genome shotgun (WGS) entry which is preliminary data.</text>
</comment>
<proteinExistence type="predicted"/>
<protein>
    <submittedName>
        <fullName evidence="1">WXG100 family type VII secretion target</fullName>
    </submittedName>
</protein>